<dbReference type="PRINTS" id="PR00032">
    <property type="entry name" value="HTHARAC"/>
</dbReference>
<dbReference type="Proteomes" id="UP000566711">
    <property type="component" value="Unassembled WGS sequence"/>
</dbReference>
<proteinExistence type="predicted"/>
<dbReference type="SMART" id="SM00342">
    <property type="entry name" value="HTH_ARAC"/>
    <property type="match status" value="1"/>
</dbReference>
<feature type="domain" description="HTH araC/xylS-type" evidence="4">
    <location>
        <begin position="238"/>
        <end position="335"/>
    </location>
</feature>
<dbReference type="AlphaFoldDB" id="A0A7W2EMC5"/>
<evidence type="ECO:0000313" key="5">
    <source>
        <dbReference type="EMBL" id="MBA5608559.1"/>
    </source>
</evidence>
<dbReference type="Pfam" id="PF12833">
    <property type="entry name" value="HTH_18"/>
    <property type="match status" value="1"/>
</dbReference>
<evidence type="ECO:0000256" key="3">
    <source>
        <dbReference type="ARBA" id="ARBA00023163"/>
    </source>
</evidence>
<keyword evidence="6" id="KW-1185">Reference proteome</keyword>
<keyword evidence="3" id="KW-0804">Transcription</keyword>
<gene>
    <name evidence="5" type="ORF">H3H36_24745</name>
</gene>
<dbReference type="InterPro" id="IPR020449">
    <property type="entry name" value="Tscrpt_reg_AraC-type_HTH"/>
</dbReference>
<evidence type="ECO:0000313" key="6">
    <source>
        <dbReference type="Proteomes" id="UP000566711"/>
    </source>
</evidence>
<dbReference type="InterPro" id="IPR018060">
    <property type="entry name" value="HTH_AraC"/>
</dbReference>
<reference evidence="5 6" key="1">
    <citation type="submission" date="2020-07" db="EMBL/GenBank/DDBJ databases">
        <title>Novel species isolated from subtropical streams in China.</title>
        <authorList>
            <person name="Lu H."/>
        </authorList>
    </citation>
    <scope>NUCLEOTIDE SEQUENCE [LARGE SCALE GENOMIC DNA]</scope>
    <source>
        <strain evidence="5 6">FT3S</strain>
    </source>
</reference>
<evidence type="ECO:0000259" key="4">
    <source>
        <dbReference type="PROSITE" id="PS01124"/>
    </source>
</evidence>
<dbReference type="RefSeq" id="WP_182220716.1">
    <property type="nucleotide sequence ID" value="NZ_JACEZS010000034.1"/>
</dbReference>
<keyword evidence="2" id="KW-0238">DNA-binding</keyword>
<sequence>MNTLEQSVPARYFAMLMDHLETHGTPCRDALSAAQVRTLNDPLALLTTSQVDTLVREMTRLTGRRDLGFELGRLIKLNSHDVLGYAMISSPTIDHMLRLVARYYRLMSPMFVFRYQRLGERAEVSFQPVVAMNELTLQFYLETVALSFHAQMMTITGGKLGPYDIDMSMPEPAHVQRYRELAPARFHFGAAQLGVHIAMSAAGFDQPLPMADLRALAKAEARCKQLLQEVTAAGKWCDWVAMMLREAEDSQPTLDELARILNISARTLDRYLAREGVSFRDLALAIRNERACEMLASGKHPVSQIAYRLGYSDMANFSRSFKKSNGVSPTAYMERHRALSH</sequence>
<dbReference type="GO" id="GO:0005829">
    <property type="term" value="C:cytosol"/>
    <property type="evidence" value="ECO:0007669"/>
    <property type="project" value="TreeGrafter"/>
</dbReference>
<comment type="caution">
    <text evidence="5">The sequence shown here is derived from an EMBL/GenBank/DDBJ whole genome shotgun (WGS) entry which is preliminary data.</text>
</comment>
<dbReference type="GO" id="GO:0003700">
    <property type="term" value="F:DNA-binding transcription factor activity"/>
    <property type="evidence" value="ECO:0007669"/>
    <property type="project" value="InterPro"/>
</dbReference>
<dbReference type="PROSITE" id="PS01124">
    <property type="entry name" value="HTH_ARAC_FAMILY_2"/>
    <property type="match status" value="1"/>
</dbReference>
<evidence type="ECO:0000256" key="2">
    <source>
        <dbReference type="ARBA" id="ARBA00023125"/>
    </source>
</evidence>
<evidence type="ECO:0000256" key="1">
    <source>
        <dbReference type="ARBA" id="ARBA00023015"/>
    </source>
</evidence>
<accession>A0A7W2EMC5</accession>
<keyword evidence="1" id="KW-0805">Transcription regulation</keyword>
<dbReference type="SUPFAM" id="SSF46689">
    <property type="entry name" value="Homeodomain-like"/>
    <property type="match status" value="1"/>
</dbReference>
<dbReference type="Gene3D" id="1.10.10.60">
    <property type="entry name" value="Homeodomain-like"/>
    <property type="match status" value="1"/>
</dbReference>
<dbReference type="EMBL" id="JACEZS010000034">
    <property type="protein sequence ID" value="MBA5608559.1"/>
    <property type="molecule type" value="Genomic_DNA"/>
</dbReference>
<name>A0A7W2EMC5_9BURK</name>
<dbReference type="InterPro" id="IPR009057">
    <property type="entry name" value="Homeodomain-like_sf"/>
</dbReference>
<dbReference type="PANTHER" id="PTHR47894:SF1">
    <property type="entry name" value="HTH-TYPE TRANSCRIPTIONAL REGULATOR VQSM"/>
    <property type="match status" value="1"/>
</dbReference>
<dbReference type="PANTHER" id="PTHR47894">
    <property type="entry name" value="HTH-TYPE TRANSCRIPTIONAL REGULATOR GADX"/>
    <property type="match status" value="1"/>
</dbReference>
<dbReference type="GO" id="GO:0000976">
    <property type="term" value="F:transcription cis-regulatory region binding"/>
    <property type="evidence" value="ECO:0007669"/>
    <property type="project" value="TreeGrafter"/>
</dbReference>
<protein>
    <submittedName>
        <fullName evidence="5">AraC family transcriptional regulator ligand-binding domain-containing protein</fullName>
    </submittedName>
</protein>
<dbReference type="InterPro" id="IPR032687">
    <property type="entry name" value="AraC-type_N"/>
</dbReference>
<organism evidence="5 6">
    <name type="scientific">Rugamonas fusca</name>
    <dbReference type="NCBI Taxonomy" id="2758568"/>
    <lineage>
        <taxon>Bacteria</taxon>
        <taxon>Pseudomonadati</taxon>
        <taxon>Pseudomonadota</taxon>
        <taxon>Betaproteobacteria</taxon>
        <taxon>Burkholderiales</taxon>
        <taxon>Oxalobacteraceae</taxon>
        <taxon>Telluria group</taxon>
        <taxon>Rugamonas</taxon>
    </lineage>
</organism>
<dbReference type="Pfam" id="PF12625">
    <property type="entry name" value="Arabinose_bd"/>
    <property type="match status" value="1"/>
</dbReference>